<evidence type="ECO:0000313" key="2">
    <source>
        <dbReference type="Proteomes" id="UP000192872"/>
    </source>
</evidence>
<dbReference type="PANTHER" id="PTHR42941:SF1">
    <property type="entry name" value="SLL1037 PROTEIN"/>
    <property type="match status" value="1"/>
</dbReference>
<sequence>MHFSKRDLLRLCGAAGVMTLGSGRLMAQAPAFFRIGTGGTAGTYYPVGGMIANAISEPPKLVATAVASNGSVANVNGIAGGQIESGFSQADVAYWAYSGTGIFEGKPRLEDLRSIANLYPESVHLVVRKGIAKSVADLKGKRVSLDEPGSGTLVNAKAILAAFGISEKDITAEYVKPNQAADKMKDGTVDAFFFTGGYPAAAISELATTGSGIELLPISGPQAEKLRKDLPFFSADNIPAGIYTGVGAVDTLAVGAHWVTSSKLTNDLVYAVTKALWSNKTRAVLDIGHAKGKVIRPETALAGIGGVPLHDGALRFYKEAGLIK</sequence>
<accession>A0A1W9HRY4</accession>
<dbReference type="PANTHER" id="PTHR42941">
    <property type="entry name" value="SLL1037 PROTEIN"/>
    <property type="match status" value="1"/>
</dbReference>
<dbReference type="STRING" id="1827387.A4S15_13650"/>
<dbReference type="Pfam" id="PF16868">
    <property type="entry name" value="NMT1_3"/>
    <property type="match status" value="1"/>
</dbReference>
<evidence type="ECO:0000313" key="1">
    <source>
        <dbReference type="EMBL" id="OQW50007.1"/>
    </source>
</evidence>
<protein>
    <submittedName>
        <fullName evidence="1">Immunogenic protein</fullName>
    </submittedName>
</protein>
<dbReference type="NCBIfam" id="TIGR02122">
    <property type="entry name" value="TRAP_TAXI"/>
    <property type="match status" value="1"/>
</dbReference>
<comment type="caution">
    <text evidence="1">The sequence shown here is derived from an EMBL/GenBank/DDBJ whole genome shotgun (WGS) entry which is preliminary data.</text>
</comment>
<dbReference type="PROSITE" id="PS51318">
    <property type="entry name" value="TAT"/>
    <property type="match status" value="1"/>
</dbReference>
<dbReference type="RefSeq" id="WP_376802802.1">
    <property type="nucleotide sequence ID" value="NZ_DBNB01000035.1"/>
</dbReference>
<dbReference type="InterPro" id="IPR006311">
    <property type="entry name" value="TAT_signal"/>
</dbReference>
<dbReference type="AlphaFoldDB" id="A0A1W9HRY4"/>
<dbReference type="Proteomes" id="UP000192872">
    <property type="component" value="Unassembled WGS sequence"/>
</dbReference>
<proteinExistence type="predicted"/>
<dbReference type="InterPro" id="IPR011852">
    <property type="entry name" value="TRAP_TAXI"/>
</dbReference>
<organism evidence="1 2">
    <name type="scientific">Candidatus Raskinella chloraquaticus</name>
    <dbReference type="NCBI Taxonomy" id="1951219"/>
    <lineage>
        <taxon>Bacteria</taxon>
        <taxon>Pseudomonadati</taxon>
        <taxon>Pseudomonadota</taxon>
        <taxon>Alphaproteobacteria</taxon>
        <taxon>Hyphomicrobiales</taxon>
        <taxon>Phreatobacteraceae</taxon>
        <taxon>Candidatus Raskinella</taxon>
    </lineage>
</organism>
<dbReference type="Gene3D" id="3.40.190.10">
    <property type="entry name" value="Periplasmic binding protein-like II"/>
    <property type="match status" value="2"/>
</dbReference>
<gene>
    <name evidence="1" type="ORF">A4S15_13650</name>
</gene>
<name>A0A1W9HRY4_9HYPH</name>
<dbReference type="CDD" id="cd13520">
    <property type="entry name" value="PBP2_TAXI_TRAP"/>
    <property type="match status" value="1"/>
</dbReference>
<dbReference type="EMBL" id="LWDL01000028">
    <property type="protein sequence ID" value="OQW50007.1"/>
    <property type="molecule type" value="Genomic_DNA"/>
</dbReference>
<reference evidence="1 2" key="1">
    <citation type="journal article" date="2017" name="Water Res.">
        <title>Comammox in drinking water systems.</title>
        <authorList>
            <person name="Wang Y."/>
            <person name="Ma L."/>
            <person name="Mao Y."/>
            <person name="Jiang X."/>
            <person name="Xia Y."/>
            <person name="Yu K."/>
            <person name="Li B."/>
            <person name="Zhang T."/>
        </authorList>
    </citation>
    <scope>NUCLEOTIDE SEQUENCE [LARGE SCALE GENOMIC DNA]</scope>
    <source>
        <strain evidence="1">SG_bin8</strain>
    </source>
</reference>
<dbReference type="SUPFAM" id="SSF53850">
    <property type="entry name" value="Periplasmic binding protein-like II"/>
    <property type="match status" value="1"/>
</dbReference>